<sequence>MKKFFNSQFWLVIVSIFFSILLFLTATTSNYTHVGSQVSGATETFTHTLTNVPIDIKYDSDKYFISGYSYETEVYLTSINRVKLDSEINSDTRSFKVVADLSNLGEGTQTVPLKVTNLPSGVTATASPNNISVTIGKKKTKTFDVQGVIDDNQIAKGYELKKVSTDISEVEVTSAESIIDQIDHVVAKLPENEVLNGNYNGRVALQAVASDGTILASAINPSKARLEVTVKKLTKTVPVTVKMTGKMNDKLSNISYSLSQDQVTIAGSQDALNAVNEVVANVDVSNVTKDTNLSVNLTADNVAVEPSVVTVQLTVTKK</sequence>
<protein>
    <submittedName>
        <fullName evidence="1">YbbR domain-containing protein</fullName>
    </submittedName>
</protein>
<dbReference type="AlphaFoldDB" id="A0A1H0YVV4"/>
<evidence type="ECO:0000313" key="1">
    <source>
        <dbReference type="EMBL" id="SDQ19319.1"/>
    </source>
</evidence>
<organism evidence="1 2">
    <name type="scientific">Streptococcus equinus</name>
    <name type="common">Streptococcus bovis</name>
    <dbReference type="NCBI Taxonomy" id="1335"/>
    <lineage>
        <taxon>Bacteria</taxon>
        <taxon>Bacillati</taxon>
        <taxon>Bacillota</taxon>
        <taxon>Bacilli</taxon>
        <taxon>Lactobacillales</taxon>
        <taxon>Streptococcaceae</taxon>
        <taxon>Streptococcus</taxon>
    </lineage>
</organism>
<dbReference type="Gene3D" id="2.170.120.30">
    <property type="match status" value="1"/>
</dbReference>
<dbReference type="InterPro" id="IPR012505">
    <property type="entry name" value="YbbR"/>
</dbReference>
<dbReference type="EMBL" id="FNKE01000001">
    <property type="protein sequence ID" value="SDQ19319.1"/>
    <property type="molecule type" value="Genomic_DNA"/>
</dbReference>
<dbReference type="InterPro" id="IPR053154">
    <property type="entry name" value="c-di-AMP_regulator"/>
</dbReference>
<dbReference type="Pfam" id="PF07949">
    <property type="entry name" value="YbbR"/>
    <property type="match status" value="3"/>
</dbReference>
<dbReference type="Gene3D" id="2.170.120.40">
    <property type="entry name" value="YbbR-like domain"/>
    <property type="match status" value="2"/>
</dbReference>
<dbReference type="RefSeq" id="WP_074560602.1">
    <property type="nucleotide sequence ID" value="NZ_FNKE01000001.1"/>
</dbReference>
<dbReference type="OrthoDB" id="2960905at2"/>
<accession>A0A1H0YVV4</accession>
<dbReference type="Proteomes" id="UP000182870">
    <property type="component" value="Unassembled WGS sequence"/>
</dbReference>
<evidence type="ECO:0000313" key="2">
    <source>
        <dbReference type="Proteomes" id="UP000182870"/>
    </source>
</evidence>
<gene>
    <name evidence="1" type="ORF">SAMN05216392_0899</name>
</gene>
<dbReference type="PANTHER" id="PTHR37804:SF1">
    <property type="entry name" value="CDAA REGULATORY PROTEIN CDAR"/>
    <property type="match status" value="1"/>
</dbReference>
<proteinExistence type="predicted"/>
<dbReference type="PANTHER" id="PTHR37804">
    <property type="entry name" value="CDAA REGULATORY PROTEIN CDAR"/>
    <property type="match status" value="1"/>
</dbReference>
<reference evidence="1 2" key="1">
    <citation type="submission" date="2016-10" db="EMBL/GenBank/DDBJ databases">
        <authorList>
            <person name="de Groot N.N."/>
        </authorList>
    </citation>
    <scope>NUCLEOTIDE SEQUENCE [LARGE SCALE GENOMIC DNA]</scope>
    <source>
        <strain evidence="1 2">Sb05</strain>
    </source>
</reference>
<name>A0A1H0YVV4_STREI</name>